<accession>A0A834SJP6</accession>
<dbReference type="InterPro" id="IPR044730">
    <property type="entry name" value="RNase_H-like_dom_plant"/>
</dbReference>
<evidence type="ECO:0000313" key="3">
    <source>
        <dbReference type="Proteomes" id="UP000634136"/>
    </source>
</evidence>
<dbReference type="PANTHER" id="PTHR47723:SF19">
    <property type="entry name" value="POLYNUCLEOTIDYL TRANSFERASE, RIBONUCLEASE H-LIKE SUPERFAMILY PROTEIN"/>
    <property type="match status" value="1"/>
</dbReference>
<sequence>MNTDFLYKLAWSLLTKKENLWVDVISKKYNFDGHNSERRRAKPTDSRLWKELMKIWPEFIKNIKWTVGNGTIIKFWKDHWIEGIKSINEYVNMEAAGLTGDEKLCEFTDESGEWQMTEQMGILPIEVIGKIKGRKPAMYGSLYGRLKPNKETNCCFGGWDMRNFQPEIELLSGQNLILRALDVERREEFAGIPWPIIFPIVCHCIWEWRNKENKDKEFRVPEVPHRVILNMAKIHVAAWATEGQKCTEQSRSTFEKWLKPPRGWGKVNVDGAMCQANKMAGCGGLLRGCNGKWISGFMAMLGQCPIIGAELWAIYHGLNMAWDKGFRKVELESDSRVAINRVNSVKALDSFLHPVVQSIRELLKRDWEVKIKHIPRQINRCADRLAKQSLGTPLRLTRFDTLPEVVKLDFQIDERCDSGSSDPGG</sequence>
<dbReference type="Pfam" id="PF13456">
    <property type="entry name" value="RVT_3"/>
    <property type="match status" value="1"/>
</dbReference>
<dbReference type="InterPro" id="IPR036397">
    <property type="entry name" value="RNaseH_sf"/>
</dbReference>
<dbReference type="Gene3D" id="3.30.420.10">
    <property type="entry name" value="Ribonuclease H-like superfamily/Ribonuclease H"/>
    <property type="match status" value="1"/>
</dbReference>
<dbReference type="GO" id="GO:0004523">
    <property type="term" value="F:RNA-DNA hybrid ribonuclease activity"/>
    <property type="evidence" value="ECO:0007669"/>
    <property type="project" value="InterPro"/>
</dbReference>
<dbReference type="SUPFAM" id="SSF53098">
    <property type="entry name" value="Ribonuclease H-like"/>
    <property type="match status" value="1"/>
</dbReference>
<gene>
    <name evidence="2" type="ORF">G2W53_042794</name>
</gene>
<dbReference type="OrthoDB" id="1751950at2759"/>
<evidence type="ECO:0000259" key="1">
    <source>
        <dbReference type="Pfam" id="PF13456"/>
    </source>
</evidence>
<keyword evidence="3" id="KW-1185">Reference proteome</keyword>
<dbReference type="AlphaFoldDB" id="A0A834SJP6"/>
<dbReference type="Proteomes" id="UP000634136">
    <property type="component" value="Unassembled WGS sequence"/>
</dbReference>
<dbReference type="CDD" id="cd06222">
    <property type="entry name" value="RNase_H_like"/>
    <property type="match status" value="1"/>
</dbReference>
<dbReference type="EMBL" id="JAAIUW010000013">
    <property type="protein sequence ID" value="KAF7803683.1"/>
    <property type="molecule type" value="Genomic_DNA"/>
</dbReference>
<protein>
    <submittedName>
        <fullName evidence="2">Ribonuclease H</fullName>
    </submittedName>
</protein>
<dbReference type="InterPro" id="IPR053151">
    <property type="entry name" value="RNase_H-like"/>
</dbReference>
<comment type="caution">
    <text evidence="2">The sequence shown here is derived from an EMBL/GenBank/DDBJ whole genome shotgun (WGS) entry which is preliminary data.</text>
</comment>
<reference evidence="2" key="1">
    <citation type="submission" date="2020-09" db="EMBL/GenBank/DDBJ databases">
        <title>Genome-Enabled Discovery of Anthraquinone Biosynthesis in Senna tora.</title>
        <authorList>
            <person name="Kang S.-H."/>
            <person name="Pandey R.P."/>
            <person name="Lee C.-M."/>
            <person name="Sim J.-S."/>
            <person name="Jeong J.-T."/>
            <person name="Choi B.-S."/>
            <person name="Jung M."/>
            <person name="Ginzburg D."/>
            <person name="Zhao K."/>
            <person name="Won S.Y."/>
            <person name="Oh T.-J."/>
            <person name="Yu Y."/>
            <person name="Kim N.-H."/>
            <person name="Lee O.R."/>
            <person name="Lee T.-H."/>
            <person name="Bashyal P."/>
            <person name="Kim T.-S."/>
            <person name="Lee W.-H."/>
            <person name="Kawkins C."/>
            <person name="Kim C.-K."/>
            <person name="Kim J.S."/>
            <person name="Ahn B.O."/>
            <person name="Rhee S.Y."/>
            <person name="Sohng J.K."/>
        </authorList>
    </citation>
    <scope>NUCLEOTIDE SEQUENCE</scope>
    <source>
        <tissue evidence="2">Leaf</tissue>
    </source>
</reference>
<dbReference type="InterPro" id="IPR002156">
    <property type="entry name" value="RNaseH_domain"/>
</dbReference>
<evidence type="ECO:0000313" key="2">
    <source>
        <dbReference type="EMBL" id="KAF7803683.1"/>
    </source>
</evidence>
<organism evidence="2 3">
    <name type="scientific">Senna tora</name>
    <dbReference type="NCBI Taxonomy" id="362788"/>
    <lineage>
        <taxon>Eukaryota</taxon>
        <taxon>Viridiplantae</taxon>
        <taxon>Streptophyta</taxon>
        <taxon>Embryophyta</taxon>
        <taxon>Tracheophyta</taxon>
        <taxon>Spermatophyta</taxon>
        <taxon>Magnoliopsida</taxon>
        <taxon>eudicotyledons</taxon>
        <taxon>Gunneridae</taxon>
        <taxon>Pentapetalae</taxon>
        <taxon>rosids</taxon>
        <taxon>fabids</taxon>
        <taxon>Fabales</taxon>
        <taxon>Fabaceae</taxon>
        <taxon>Caesalpinioideae</taxon>
        <taxon>Cassia clade</taxon>
        <taxon>Senna</taxon>
    </lineage>
</organism>
<dbReference type="InterPro" id="IPR012337">
    <property type="entry name" value="RNaseH-like_sf"/>
</dbReference>
<name>A0A834SJP6_9FABA</name>
<dbReference type="PANTHER" id="PTHR47723">
    <property type="entry name" value="OS05G0353850 PROTEIN"/>
    <property type="match status" value="1"/>
</dbReference>
<dbReference type="GO" id="GO:0003676">
    <property type="term" value="F:nucleic acid binding"/>
    <property type="evidence" value="ECO:0007669"/>
    <property type="project" value="InterPro"/>
</dbReference>
<proteinExistence type="predicted"/>
<feature type="domain" description="RNase H type-1" evidence="1">
    <location>
        <begin position="268"/>
        <end position="388"/>
    </location>
</feature>